<gene>
    <name evidence="2" type="ORF">CCHR01_16358</name>
</gene>
<keyword evidence="1" id="KW-0472">Membrane</keyword>
<evidence type="ECO:0000313" key="2">
    <source>
        <dbReference type="EMBL" id="KAK1841014.1"/>
    </source>
</evidence>
<dbReference type="Proteomes" id="UP001243330">
    <property type="component" value="Unassembled WGS sequence"/>
</dbReference>
<accession>A0AAD9A4L0</accession>
<evidence type="ECO:0000313" key="3">
    <source>
        <dbReference type="Proteomes" id="UP001243330"/>
    </source>
</evidence>
<comment type="caution">
    <text evidence="2">The sequence shown here is derived from an EMBL/GenBank/DDBJ whole genome shotgun (WGS) entry which is preliminary data.</text>
</comment>
<sequence>MPDALKVLAGSAPAVFGYLIHLGFLALVGLLQRQAKKVPAWMLGPKDKVLVVQILPSPVAR</sequence>
<dbReference type="AlphaFoldDB" id="A0AAD9A4L0"/>
<name>A0AAD9A4L0_9PEZI</name>
<evidence type="ECO:0000256" key="1">
    <source>
        <dbReference type="SAM" id="Phobius"/>
    </source>
</evidence>
<reference evidence="2" key="1">
    <citation type="submission" date="2023-01" db="EMBL/GenBank/DDBJ databases">
        <title>Colletotrichum chrysophilum M932 genome sequence.</title>
        <authorList>
            <person name="Baroncelli R."/>
        </authorList>
    </citation>
    <scope>NUCLEOTIDE SEQUENCE</scope>
    <source>
        <strain evidence="2">M932</strain>
    </source>
</reference>
<dbReference type="EMBL" id="JAQOWY010000513">
    <property type="protein sequence ID" value="KAK1841014.1"/>
    <property type="molecule type" value="Genomic_DNA"/>
</dbReference>
<keyword evidence="1" id="KW-0812">Transmembrane</keyword>
<organism evidence="2 3">
    <name type="scientific">Colletotrichum chrysophilum</name>
    <dbReference type="NCBI Taxonomy" id="1836956"/>
    <lineage>
        <taxon>Eukaryota</taxon>
        <taxon>Fungi</taxon>
        <taxon>Dikarya</taxon>
        <taxon>Ascomycota</taxon>
        <taxon>Pezizomycotina</taxon>
        <taxon>Sordariomycetes</taxon>
        <taxon>Hypocreomycetidae</taxon>
        <taxon>Glomerellales</taxon>
        <taxon>Glomerellaceae</taxon>
        <taxon>Colletotrichum</taxon>
        <taxon>Colletotrichum gloeosporioides species complex</taxon>
    </lineage>
</organism>
<keyword evidence="1" id="KW-1133">Transmembrane helix</keyword>
<protein>
    <submittedName>
        <fullName evidence="2">Uncharacterized protein</fullName>
    </submittedName>
</protein>
<feature type="transmembrane region" description="Helical" evidence="1">
    <location>
        <begin position="12"/>
        <end position="31"/>
    </location>
</feature>
<proteinExistence type="predicted"/>
<keyword evidence="3" id="KW-1185">Reference proteome</keyword>